<reference evidence="1" key="1">
    <citation type="submission" date="2022-05" db="EMBL/GenBank/DDBJ databases">
        <title>The Musa troglodytarum L. genome provides insights into the mechanism of non-climacteric behaviour and enrichment of carotenoids.</title>
        <authorList>
            <person name="Wang J."/>
        </authorList>
    </citation>
    <scope>NUCLEOTIDE SEQUENCE</scope>
    <source>
        <tissue evidence="1">Leaf</tissue>
    </source>
</reference>
<dbReference type="EMBL" id="CP097506">
    <property type="protein sequence ID" value="URD96635.1"/>
    <property type="molecule type" value="Genomic_DNA"/>
</dbReference>
<evidence type="ECO:0000313" key="1">
    <source>
        <dbReference type="EMBL" id="URD96635.1"/>
    </source>
</evidence>
<dbReference type="Proteomes" id="UP001055439">
    <property type="component" value="Chromosome 4"/>
</dbReference>
<sequence length="67" mass="8218">VKVRSVLHAISQKFKISIIHNILALEELYEYRFMKKNMMVKVCVKWRFDQFFMHCLENIKLYSFPAY</sequence>
<accession>A0A9E7FJ36</accession>
<gene>
    <name evidence="1" type="ORF">MUK42_36449</name>
</gene>
<feature type="non-terminal residue" evidence="1">
    <location>
        <position position="1"/>
    </location>
</feature>
<name>A0A9E7FJ36_9LILI</name>
<evidence type="ECO:0000313" key="2">
    <source>
        <dbReference type="Proteomes" id="UP001055439"/>
    </source>
</evidence>
<organism evidence="1 2">
    <name type="scientific">Musa troglodytarum</name>
    <name type="common">fe'i banana</name>
    <dbReference type="NCBI Taxonomy" id="320322"/>
    <lineage>
        <taxon>Eukaryota</taxon>
        <taxon>Viridiplantae</taxon>
        <taxon>Streptophyta</taxon>
        <taxon>Embryophyta</taxon>
        <taxon>Tracheophyta</taxon>
        <taxon>Spermatophyta</taxon>
        <taxon>Magnoliopsida</taxon>
        <taxon>Liliopsida</taxon>
        <taxon>Zingiberales</taxon>
        <taxon>Musaceae</taxon>
        <taxon>Musa</taxon>
    </lineage>
</organism>
<keyword evidence="2" id="KW-1185">Reference proteome</keyword>
<dbReference type="AlphaFoldDB" id="A0A9E7FJ36"/>
<proteinExistence type="predicted"/>
<protein>
    <submittedName>
        <fullName evidence="1">Uncharacterized protein</fullName>
    </submittedName>
</protein>